<feature type="region of interest" description="Disordered" evidence="3">
    <location>
        <begin position="626"/>
        <end position="655"/>
    </location>
</feature>
<feature type="region of interest" description="Disordered" evidence="3">
    <location>
        <begin position="1"/>
        <end position="71"/>
    </location>
</feature>
<feature type="compositionally biased region" description="Low complexity" evidence="3">
    <location>
        <begin position="34"/>
        <end position="67"/>
    </location>
</feature>
<dbReference type="InterPro" id="IPR036322">
    <property type="entry name" value="WD40_repeat_dom_sf"/>
</dbReference>
<dbReference type="AlphaFoldDB" id="S9VGP9"/>
<dbReference type="Gene3D" id="2.130.10.10">
    <property type="entry name" value="YVTN repeat-like/Quinoprotein amine dehydrogenase"/>
    <property type="match status" value="1"/>
</dbReference>
<dbReference type="EMBL" id="ATMH01006298">
    <property type="protein sequence ID" value="EPY26146.1"/>
    <property type="molecule type" value="Genomic_DNA"/>
</dbReference>
<proteinExistence type="predicted"/>
<keyword evidence="5" id="KW-1185">Reference proteome</keyword>
<evidence type="ECO:0000313" key="4">
    <source>
        <dbReference type="EMBL" id="EPY26146.1"/>
    </source>
</evidence>
<dbReference type="SUPFAM" id="SSF50978">
    <property type="entry name" value="WD40 repeat-like"/>
    <property type="match status" value="1"/>
</dbReference>
<evidence type="ECO:0000256" key="1">
    <source>
        <dbReference type="ARBA" id="ARBA00022574"/>
    </source>
</evidence>
<dbReference type="GO" id="GO:0019888">
    <property type="term" value="F:protein phosphatase regulator activity"/>
    <property type="evidence" value="ECO:0007669"/>
    <property type="project" value="InterPro"/>
</dbReference>
<keyword evidence="2" id="KW-0677">Repeat</keyword>
<protein>
    <submittedName>
        <fullName evidence="4">Protein phosphatase 2 (Formerly 2A), regulatory subunit B</fullName>
    </submittedName>
</protein>
<name>S9VGP9_9TRYP</name>
<dbReference type="Proteomes" id="UP000015354">
    <property type="component" value="Unassembled WGS sequence"/>
</dbReference>
<evidence type="ECO:0000256" key="3">
    <source>
        <dbReference type="SAM" id="MobiDB-lite"/>
    </source>
</evidence>
<dbReference type="PANTHER" id="PTHR11871">
    <property type="entry name" value="PROTEIN PHOSPHATASE PP2A REGULATORY SUBUNIT B"/>
    <property type="match status" value="1"/>
</dbReference>
<organism evidence="4 5">
    <name type="scientific">Strigomonas culicis</name>
    <dbReference type="NCBI Taxonomy" id="28005"/>
    <lineage>
        <taxon>Eukaryota</taxon>
        <taxon>Discoba</taxon>
        <taxon>Euglenozoa</taxon>
        <taxon>Kinetoplastea</taxon>
        <taxon>Metakinetoplastina</taxon>
        <taxon>Trypanosomatida</taxon>
        <taxon>Trypanosomatidae</taxon>
        <taxon>Strigomonadinae</taxon>
        <taxon>Strigomonas</taxon>
    </lineage>
</organism>
<dbReference type="InterPro" id="IPR000009">
    <property type="entry name" value="PP2A_PR55"/>
</dbReference>
<keyword evidence="1" id="KW-0853">WD repeat</keyword>
<reference evidence="4 5" key="1">
    <citation type="journal article" date="2013" name="PLoS ONE">
        <title>Predicting the Proteins of Angomonas deanei, Strigomonas culicis and Their Respective Endosymbionts Reveals New Aspects of the Trypanosomatidae Family.</title>
        <authorList>
            <person name="Motta M.C."/>
            <person name="Martins A.C."/>
            <person name="de Souza S.S."/>
            <person name="Catta-Preta C.M."/>
            <person name="Silva R."/>
            <person name="Klein C.C."/>
            <person name="de Almeida L.G."/>
            <person name="de Lima Cunha O."/>
            <person name="Ciapina L.P."/>
            <person name="Brocchi M."/>
            <person name="Colabardini A.C."/>
            <person name="de Araujo Lima B."/>
            <person name="Machado C.R."/>
            <person name="de Almeida Soares C.M."/>
            <person name="Probst C.M."/>
            <person name="de Menezes C.B."/>
            <person name="Thompson C.E."/>
            <person name="Bartholomeu D.C."/>
            <person name="Gradia D.F."/>
            <person name="Pavoni D.P."/>
            <person name="Grisard E.C."/>
            <person name="Fantinatti-Garboggini F."/>
            <person name="Marchini F.K."/>
            <person name="Rodrigues-Luiz G.F."/>
            <person name="Wagner G."/>
            <person name="Goldman G.H."/>
            <person name="Fietto J.L."/>
            <person name="Elias M.C."/>
            <person name="Goldman M.H."/>
            <person name="Sagot M.F."/>
            <person name="Pereira M."/>
            <person name="Stoco P.H."/>
            <person name="de Mendonca-Neto R.P."/>
            <person name="Teixeira S.M."/>
            <person name="Maciel T.E."/>
            <person name="de Oliveira Mendes T.A."/>
            <person name="Urmenyi T.P."/>
            <person name="de Souza W."/>
            <person name="Schenkman S."/>
            <person name="de Vasconcelos A.T."/>
        </authorList>
    </citation>
    <scope>NUCLEOTIDE SEQUENCE [LARGE SCALE GENOMIC DNA]</scope>
</reference>
<accession>S9VGP9</accession>
<sequence length="697" mass="75693">MFSPSLNLDGSLKKKRSTMKDADDTQPGLYSPRAGAAPASSKASTAGASAGIANTSTTSDNTDPTVSPRHHANLDGLLHFHGAPPSAVEGGLVGVSDPLLEAVMGSSQRSGDEESVSPPNLLRPAAIVTLVEHQQARETSPSMGRPGSEVLAPSIDRRASYTDPGALSVTTDFVPNTVERFRLEDSYVMGVPFKEYMGPSSLVHPTSNTATFRQNPTEYISAIATSGDYVAIGERTGRVSVMRRKPISAAQRHAMAAMEQNEEHYRATADAALPPPRTQDTYDFHVSQYAYTSVIDPLNNVEVTPNVTAMSFLSQVSSVPFLLTANEKVPKLYKIFPSVRESVEPFKMVDQLEASSVGPLTAPSRGSTVAMKMVTKYALNHEYNINSLCPLSDSEQFVSADDLTMQLWCAEYPDMCIETYNLRPSGEEEAREAIRTVRNFPHEPFLLFVATSAGNVRVIDMRQSLKWINQAPQIFFNPPREADGTFDHVTHSLCDCALSPCSRYIAGRDFMTVCLWDVRSATGGSATMAASSPRRKRDSFLPDSNSFQPVRVWELHPHLRDDFETLYQSDLLFERFDIAFLNRTHVGTGGFSSSLYTIDVTAGNTSSGFFSADAPVGVRQMQLPTVDGTAAGGRKGSLKMRTADGKGADTPRTQKSSMLELGSRLTLLSRPTASFGGRCELLATCGQVLMQVSYSAL</sequence>
<evidence type="ECO:0000256" key="2">
    <source>
        <dbReference type="ARBA" id="ARBA00022737"/>
    </source>
</evidence>
<gene>
    <name evidence="4" type="ORF">STCU_06298</name>
</gene>
<evidence type="ECO:0000313" key="5">
    <source>
        <dbReference type="Proteomes" id="UP000015354"/>
    </source>
</evidence>
<comment type="caution">
    <text evidence="4">The sequence shown here is derived from an EMBL/GenBank/DDBJ whole genome shotgun (WGS) entry which is preliminary data.</text>
</comment>
<dbReference type="GO" id="GO:0000159">
    <property type="term" value="C:protein phosphatase type 2A complex"/>
    <property type="evidence" value="ECO:0007669"/>
    <property type="project" value="InterPro"/>
</dbReference>
<dbReference type="PRINTS" id="PR00600">
    <property type="entry name" value="PP2APR55"/>
</dbReference>
<dbReference type="InterPro" id="IPR015943">
    <property type="entry name" value="WD40/YVTN_repeat-like_dom_sf"/>
</dbReference>
<dbReference type="OrthoDB" id="6274823at2759"/>